<feature type="non-terminal residue" evidence="2">
    <location>
        <position position="1"/>
    </location>
</feature>
<evidence type="ECO:0000313" key="3">
    <source>
        <dbReference type="Proteomes" id="UP000257109"/>
    </source>
</evidence>
<protein>
    <recommendedName>
        <fullName evidence="1">Retrotransposon gag domain-containing protein</fullName>
    </recommendedName>
</protein>
<accession>A0A371GEN7</accession>
<evidence type="ECO:0000313" key="2">
    <source>
        <dbReference type="EMBL" id="RDX89039.1"/>
    </source>
</evidence>
<keyword evidence="3" id="KW-1185">Reference proteome</keyword>
<dbReference type="Proteomes" id="UP000257109">
    <property type="component" value="Unassembled WGS sequence"/>
</dbReference>
<proteinExistence type="predicted"/>
<evidence type="ECO:0000259" key="1">
    <source>
        <dbReference type="Pfam" id="PF03732"/>
    </source>
</evidence>
<gene>
    <name evidence="2" type="ORF">CR513_29283</name>
</gene>
<comment type="caution">
    <text evidence="2">The sequence shown here is derived from an EMBL/GenBank/DDBJ whole genome shotgun (WGS) entry which is preliminary data.</text>
</comment>
<dbReference type="Pfam" id="PF03732">
    <property type="entry name" value="Retrotrans_gag"/>
    <property type="match status" value="1"/>
</dbReference>
<name>A0A371GEN7_MUCPR</name>
<reference evidence="2" key="1">
    <citation type="submission" date="2018-05" db="EMBL/GenBank/DDBJ databases">
        <title>Draft genome of Mucuna pruriens seed.</title>
        <authorList>
            <person name="Nnadi N.E."/>
            <person name="Vos R."/>
            <person name="Hasami M.H."/>
            <person name="Devisetty U.K."/>
            <person name="Aguiy J.C."/>
        </authorList>
    </citation>
    <scope>NUCLEOTIDE SEQUENCE [LARGE SCALE GENOMIC DNA]</scope>
    <source>
        <strain evidence="2">JCA_2017</strain>
    </source>
</reference>
<feature type="domain" description="Retrotransposon gag" evidence="1">
    <location>
        <begin position="110"/>
        <end position="158"/>
    </location>
</feature>
<dbReference type="AlphaFoldDB" id="A0A371GEN7"/>
<dbReference type="OrthoDB" id="1936908at2759"/>
<dbReference type="InterPro" id="IPR005162">
    <property type="entry name" value="Retrotrans_gag_dom"/>
</dbReference>
<sequence length="242" mass="28861">MTINNNENIRGGFLYRESRRRTPKKDVLRIKRNETKERRPYFGVKTLLRSDDEQENEDRRSNIPSFKGGYDLDSTQNWIRELEKIFYTMECTNGQKVTFSDYVLVEEVEHWWENTRAHMEVEYFPRNVKSKKEMEFLELKQGNMFVAIYLAKFEELSRCKIYDEDNMARVAYFKNMGLAKEKRFRGQRCSKPYSILPSGQGRSRRHMLQPWEARPYDKSIVFGKLAVGKDEKFIAANQAKAF</sequence>
<dbReference type="EMBL" id="QJKJ01005779">
    <property type="protein sequence ID" value="RDX89039.1"/>
    <property type="molecule type" value="Genomic_DNA"/>
</dbReference>
<organism evidence="2 3">
    <name type="scientific">Mucuna pruriens</name>
    <name type="common">Velvet bean</name>
    <name type="synonym">Dolichos pruriens</name>
    <dbReference type="NCBI Taxonomy" id="157652"/>
    <lineage>
        <taxon>Eukaryota</taxon>
        <taxon>Viridiplantae</taxon>
        <taxon>Streptophyta</taxon>
        <taxon>Embryophyta</taxon>
        <taxon>Tracheophyta</taxon>
        <taxon>Spermatophyta</taxon>
        <taxon>Magnoliopsida</taxon>
        <taxon>eudicotyledons</taxon>
        <taxon>Gunneridae</taxon>
        <taxon>Pentapetalae</taxon>
        <taxon>rosids</taxon>
        <taxon>fabids</taxon>
        <taxon>Fabales</taxon>
        <taxon>Fabaceae</taxon>
        <taxon>Papilionoideae</taxon>
        <taxon>50 kb inversion clade</taxon>
        <taxon>NPAAA clade</taxon>
        <taxon>indigoferoid/millettioid clade</taxon>
        <taxon>Phaseoleae</taxon>
        <taxon>Mucuna</taxon>
    </lineage>
</organism>